<gene>
    <name evidence="3" type="ORF">A3D62_03280</name>
</gene>
<keyword evidence="1" id="KW-0472">Membrane</keyword>
<dbReference type="AlphaFoldDB" id="A0A1F6CZS8"/>
<keyword evidence="1" id="KW-0812">Transmembrane</keyword>
<evidence type="ECO:0000313" key="4">
    <source>
        <dbReference type="Proteomes" id="UP000177659"/>
    </source>
</evidence>
<accession>A0A1F6CZS8</accession>
<keyword evidence="1" id="KW-1133">Transmembrane helix</keyword>
<sequence length="113" mass="12570">MKKAFLFPATLLALPLVAGAQTLTSVLGTFSNLVNLAIPLVLAIAVLYFFWGLAQYIMSTGNEEKRTEARNMMIWGIIALFVMVSVWGLIGLLQETFNVKSTNPIVPQEIRRR</sequence>
<keyword evidence="2" id="KW-0732">Signal</keyword>
<feature type="chain" id="PRO_5009523629" evidence="2">
    <location>
        <begin position="21"/>
        <end position="113"/>
    </location>
</feature>
<dbReference type="EMBL" id="MFLC01000034">
    <property type="protein sequence ID" value="OGG54683.1"/>
    <property type="molecule type" value="Genomic_DNA"/>
</dbReference>
<protein>
    <submittedName>
        <fullName evidence="3">Uncharacterized protein</fullName>
    </submittedName>
</protein>
<name>A0A1F6CZS8_9BACT</name>
<proteinExistence type="predicted"/>
<organism evidence="3 4">
    <name type="scientific">Candidatus Kaiserbacteria bacterium RIFCSPHIGHO2_02_FULL_49_11</name>
    <dbReference type="NCBI Taxonomy" id="1798489"/>
    <lineage>
        <taxon>Bacteria</taxon>
        <taxon>Candidatus Kaiseribacteriota</taxon>
    </lineage>
</organism>
<dbReference type="InterPro" id="IPR043993">
    <property type="entry name" value="T4SS_pilin"/>
</dbReference>
<feature type="transmembrane region" description="Helical" evidence="1">
    <location>
        <begin position="29"/>
        <end position="51"/>
    </location>
</feature>
<dbReference type="Pfam" id="PF18895">
    <property type="entry name" value="T4SS_pilin"/>
    <property type="match status" value="1"/>
</dbReference>
<feature type="signal peptide" evidence="2">
    <location>
        <begin position="1"/>
        <end position="20"/>
    </location>
</feature>
<evidence type="ECO:0000256" key="1">
    <source>
        <dbReference type="SAM" id="Phobius"/>
    </source>
</evidence>
<comment type="caution">
    <text evidence="3">The sequence shown here is derived from an EMBL/GenBank/DDBJ whole genome shotgun (WGS) entry which is preliminary data.</text>
</comment>
<evidence type="ECO:0000256" key="2">
    <source>
        <dbReference type="SAM" id="SignalP"/>
    </source>
</evidence>
<dbReference type="Proteomes" id="UP000177659">
    <property type="component" value="Unassembled WGS sequence"/>
</dbReference>
<feature type="transmembrane region" description="Helical" evidence="1">
    <location>
        <begin position="72"/>
        <end position="93"/>
    </location>
</feature>
<evidence type="ECO:0000313" key="3">
    <source>
        <dbReference type="EMBL" id="OGG54683.1"/>
    </source>
</evidence>
<reference evidence="3 4" key="1">
    <citation type="journal article" date="2016" name="Nat. Commun.">
        <title>Thousands of microbial genomes shed light on interconnected biogeochemical processes in an aquifer system.</title>
        <authorList>
            <person name="Anantharaman K."/>
            <person name="Brown C.T."/>
            <person name="Hug L.A."/>
            <person name="Sharon I."/>
            <person name="Castelle C.J."/>
            <person name="Probst A.J."/>
            <person name="Thomas B.C."/>
            <person name="Singh A."/>
            <person name="Wilkins M.J."/>
            <person name="Karaoz U."/>
            <person name="Brodie E.L."/>
            <person name="Williams K.H."/>
            <person name="Hubbard S.S."/>
            <person name="Banfield J.F."/>
        </authorList>
    </citation>
    <scope>NUCLEOTIDE SEQUENCE [LARGE SCALE GENOMIC DNA]</scope>
</reference>